<keyword evidence="6" id="KW-0276">Fatty acid metabolism</keyword>
<protein>
    <submittedName>
        <fullName evidence="12">Ketoacyl-ACP synthase III</fullName>
    </submittedName>
</protein>
<keyword evidence="8" id="KW-0275">Fatty acid biosynthesis</keyword>
<proteinExistence type="inferred from homology"/>
<dbReference type="EMBL" id="SMKU01000016">
    <property type="protein sequence ID" value="TDD94820.1"/>
    <property type="molecule type" value="Genomic_DNA"/>
</dbReference>
<dbReference type="PANTHER" id="PTHR34069:SF2">
    <property type="entry name" value="BETA-KETOACYL-[ACYL-CARRIER-PROTEIN] SYNTHASE III"/>
    <property type="match status" value="1"/>
</dbReference>
<reference evidence="12 13" key="1">
    <citation type="submission" date="2019-03" db="EMBL/GenBank/DDBJ databases">
        <title>Draft genome sequences of novel Actinobacteria.</title>
        <authorList>
            <person name="Sahin N."/>
            <person name="Ay H."/>
            <person name="Saygin H."/>
        </authorList>
    </citation>
    <scope>NUCLEOTIDE SEQUENCE [LARGE SCALE GENOMIC DNA]</scope>
    <source>
        <strain evidence="12 13">H3C3</strain>
    </source>
</reference>
<dbReference type="Proteomes" id="UP000294513">
    <property type="component" value="Unassembled WGS sequence"/>
</dbReference>
<evidence type="ECO:0000256" key="3">
    <source>
        <dbReference type="ARBA" id="ARBA00022490"/>
    </source>
</evidence>
<feature type="domain" description="Beta-ketoacyl-[acyl-carrier-protein] synthase III C-terminal" evidence="10">
    <location>
        <begin position="227"/>
        <end position="316"/>
    </location>
</feature>
<dbReference type="Pfam" id="PF08541">
    <property type="entry name" value="ACP_syn_III_C"/>
    <property type="match status" value="1"/>
</dbReference>
<evidence type="ECO:0000256" key="9">
    <source>
        <dbReference type="ARBA" id="ARBA00023315"/>
    </source>
</evidence>
<organism evidence="12 13">
    <name type="scientific">Actinomadura rubrisoli</name>
    <dbReference type="NCBI Taxonomy" id="2530368"/>
    <lineage>
        <taxon>Bacteria</taxon>
        <taxon>Bacillati</taxon>
        <taxon>Actinomycetota</taxon>
        <taxon>Actinomycetes</taxon>
        <taxon>Streptosporangiales</taxon>
        <taxon>Thermomonosporaceae</taxon>
        <taxon>Actinomadura</taxon>
    </lineage>
</organism>
<dbReference type="NCBIfam" id="NF006829">
    <property type="entry name" value="PRK09352.1"/>
    <property type="match status" value="1"/>
</dbReference>
<keyword evidence="5" id="KW-0808">Transferase</keyword>
<dbReference type="GO" id="GO:0006633">
    <property type="term" value="P:fatty acid biosynthetic process"/>
    <property type="evidence" value="ECO:0007669"/>
    <property type="project" value="UniProtKB-KW"/>
</dbReference>
<evidence type="ECO:0000259" key="10">
    <source>
        <dbReference type="Pfam" id="PF08541"/>
    </source>
</evidence>
<dbReference type="OrthoDB" id="9815506at2"/>
<evidence type="ECO:0000313" key="13">
    <source>
        <dbReference type="Proteomes" id="UP000294513"/>
    </source>
</evidence>
<name>A0A4R5C9F0_9ACTN</name>
<comment type="similarity">
    <text evidence="2">Belongs to the thiolase-like superfamily. FabH family.</text>
</comment>
<dbReference type="RefSeq" id="WP_131889800.1">
    <property type="nucleotide sequence ID" value="NZ_SMKU01000016.1"/>
</dbReference>
<gene>
    <name evidence="12" type="ORF">E1298_06100</name>
</gene>
<dbReference type="NCBIfam" id="TIGR00747">
    <property type="entry name" value="fabH"/>
    <property type="match status" value="1"/>
</dbReference>
<dbReference type="CDD" id="cd00830">
    <property type="entry name" value="KAS_III"/>
    <property type="match status" value="1"/>
</dbReference>
<comment type="pathway">
    <text evidence="1">Lipid metabolism.</text>
</comment>
<evidence type="ECO:0000256" key="4">
    <source>
        <dbReference type="ARBA" id="ARBA00022516"/>
    </source>
</evidence>
<dbReference type="AlphaFoldDB" id="A0A4R5C9F0"/>
<dbReference type="InterPro" id="IPR013747">
    <property type="entry name" value="ACP_syn_III_C"/>
</dbReference>
<dbReference type="InterPro" id="IPR004655">
    <property type="entry name" value="FabH"/>
</dbReference>
<dbReference type="SUPFAM" id="SSF53901">
    <property type="entry name" value="Thiolase-like"/>
    <property type="match status" value="1"/>
</dbReference>
<dbReference type="Gene3D" id="3.40.47.10">
    <property type="match status" value="1"/>
</dbReference>
<evidence type="ECO:0000256" key="7">
    <source>
        <dbReference type="ARBA" id="ARBA00023098"/>
    </source>
</evidence>
<comment type="caution">
    <text evidence="12">The sequence shown here is derived from an EMBL/GenBank/DDBJ whole genome shotgun (WGS) entry which is preliminary data.</text>
</comment>
<dbReference type="InterPro" id="IPR016039">
    <property type="entry name" value="Thiolase-like"/>
</dbReference>
<dbReference type="GO" id="GO:0004315">
    <property type="term" value="F:3-oxoacyl-[acyl-carrier-protein] synthase activity"/>
    <property type="evidence" value="ECO:0007669"/>
    <property type="project" value="InterPro"/>
</dbReference>
<dbReference type="PANTHER" id="PTHR34069">
    <property type="entry name" value="3-OXOACYL-[ACYL-CARRIER-PROTEIN] SYNTHASE 3"/>
    <property type="match status" value="1"/>
</dbReference>
<keyword evidence="7" id="KW-0443">Lipid metabolism</keyword>
<dbReference type="GO" id="GO:0044550">
    <property type="term" value="P:secondary metabolite biosynthetic process"/>
    <property type="evidence" value="ECO:0007669"/>
    <property type="project" value="TreeGrafter"/>
</dbReference>
<evidence type="ECO:0000256" key="1">
    <source>
        <dbReference type="ARBA" id="ARBA00005189"/>
    </source>
</evidence>
<sequence length="317" mass="33014">MTGIQGSAITGVGTYLPARMVGNEELSGRTSVTPEWIEERTGIRTRHFSGEDEDVAAMAVEAGKKAIAAASVDPAEIDLVVLATATRHQRIPGAAAQVAFRIGLPAAGAFDVNAVCAGFAYALAQASNAVKVGDARNVLVIGADQTSGMINPDRADTYAIFGDGAGAVVVSRDVEQSIGPVVWGSDGARATALETLPENGDEAIFMNGPAVYKWSTSTMPKVAALACERAGTSLAEIDWFIPHQANLRIIDTLIRLTGIPAERVSRDVIEMGNTSGASIPLAFGRLHESGRAQPGDRVLLLGFGAGLTYAGQVVRMP</sequence>
<evidence type="ECO:0000259" key="11">
    <source>
        <dbReference type="Pfam" id="PF08545"/>
    </source>
</evidence>
<accession>A0A4R5C9F0</accession>
<keyword evidence="4" id="KW-0444">Lipid biosynthesis</keyword>
<dbReference type="Pfam" id="PF08545">
    <property type="entry name" value="ACP_syn_III"/>
    <property type="match status" value="1"/>
</dbReference>
<evidence type="ECO:0000256" key="6">
    <source>
        <dbReference type="ARBA" id="ARBA00022832"/>
    </source>
</evidence>
<dbReference type="InterPro" id="IPR013751">
    <property type="entry name" value="ACP_syn_III_N"/>
</dbReference>
<evidence type="ECO:0000256" key="5">
    <source>
        <dbReference type="ARBA" id="ARBA00022679"/>
    </source>
</evidence>
<feature type="domain" description="Beta-ketoacyl-[acyl-carrier-protein] synthase III N-terminal" evidence="11">
    <location>
        <begin position="110"/>
        <end position="187"/>
    </location>
</feature>
<keyword evidence="3" id="KW-0963">Cytoplasm</keyword>
<keyword evidence="9" id="KW-0012">Acyltransferase</keyword>
<evidence type="ECO:0000313" key="12">
    <source>
        <dbReference type="EMBL" id="TDD94820.1"/>
    </source>
</evidence>
<evidence type="ECO:0000256" key="2">
    <source>
        <dbReference type="ARBA" id="ARBA00008642"/>
    </source>
</evidence>
<evidence type="ECO:0000256" key="8">
    <source>
        <dbReference type="ARBA" id="ARBA00023160"/>
    </source>
</evidence>
<keyword evidence="13" id="KW-1185">Reference proteome</keyword>